<dbReference type="PANTHER" id="PTHR13234:SF68">
    <property type="entry name" value="GH19763P"/>
    <property type="match status" value="1"/>
</dbReference>
<reference evidence="4 5" key="1">
    <citation type="submission" date="2020-04" db="EMBL/GenBank/DDBJ databases">
        <authorList>
            <person name="Alioto T."/>
            <person name="Alioto T."/>
            <person name="Gomez Garrido J."/>
        </authorList>
    </citation>
    <scope>NUCLEOTIDE SEQUENCE [LARGE SCALE GENOMIC DNA]</scope>
</reference>
<dbReference type="InterPro" id="IPR004911">
    <property type="entry name" value="Interferon-induced_GILT"/>
</dbReference>
<keyword evidence="5" id="KW-1185">Reference proteome</keyword>
<sequence length="212" mass="22848">MATVGVGAFLLVLLAFVGADDATDSKVHLKVYYESLCPDSVRFVRNQLIPTWNSLGGNYLQIDFLPFGKARSSRKPGGGLSFTCQHGPRECAGNMVMACGLSNLLTDHDLRVKFVGCVMSSSDPPSAGAKCAPTVGLDYSVIEECMDSPAGEALLYNYEQRTLKLYPKGLPFVPTITINGKFDQDAQDAALRDLKSVVCAYIPESARPAQCL</sequence>
<feature type="signal peptide" evidence="3">
    <location>
        <begin position="1"/>
        <end position="19"/>
    </location>
</feature>
<gene>
    <name evidence="4" type="ORF">CLODIP_2_CD12838</name>
</gene>
<proteinExistence type="inferred from homology"/>
<dbReference type="SUPFAM" id="SSF52833">
    <property type="entry name" value="Thioredoxin-like"/>
    <property type="match status" value="1"/>
</dbReference>
<dbReference type="Gene3D" id="3.40.30.10">
    <property type="entry name" value="Glutaredoxin"/>
    <property type="match status" value="1"/>
</dbReference>
<comment type="caution">
    <text evidence="4">The sequence shown here is derived from an EMBL/GenBank/DDBJ whole genome shotgun (WGS) entry which is preliminary data.</text>
</comment>
<evidence type="ECO:0008006" key="6">
    <source>
        <dbReference type="Google" id="ProtNLM"/>
    </source>
</evidence>
<keyword evidence="3" id="KW-0732">Signal</keyword>
<feature type="chain" id="PRO_5035800611" description="Gamma-interferon-inducible lysosomal thiol reductase" evidence="3">
    <location>
        <begin position="20"/>
        <end position="212"/>
    </location>
</feature>
<dbReference type="InterPro" id="IPR036249">
    <property type="entry name" value="Thioredoxin-like_sf"/>
</dbReference>
<dbReference type="EMBL" id="CADEPI010000073">
    <property type="protein sequence ID" value="CAB3372427.1"/>
    <property type="molecule type" value="Genomic_DNA"/>
</dbReference>
<dbReference type="OrthoDB" id="958254at2759"/>
<dbReference type="Pfam" id="PF03227">
    <property type="entry name" value="GILT"/>
    <property type="match status" value="1"/>
</dbReference>
<dbReference type="Proteomes" id="UP000494165">
    <property type="component" value="Unassembled WGS sequence"/>
</dbReference>
<dbReference type="GO" id="GO:0016671">
    <property type="term" value="F:oxidoreductase activity, acting on a sulfur group of donors, disulfide as acceptor"/>
    <property type="evidence" value="ECO:0007669"/>
    <property type="project" value="InterPro"/>
</dbReference>
<organism evidence="4 5">
    <name type="scientific">Cloeon dipterum</name>
    <dbReference type="NCBI Taxonomy" id="197152"/>
    <lineage>
        <taxon>Eukaryota</taxon>
        <taxon>Metazoa</taxon>
        <taxon>Ecdysozoa</taxon>
        <taxon>Arthropoda</taxon>
        <taxon>Hexapoda</taxon>
        <taxon>Insecta</taxon>
        <taxon>Pterygota</taxon>
        <taxon>Palaeoptera</taxon>
        <taxon>Ephemeroptera</taxon>
        <taxon>Pisciforma</taxon>
        <taxon>Baetidae</taxon>
        <taxon>Cloeon</taxon>
    </lineage>
</organism>
<evidence type="ECO:0000256" key="3">
    <source>
        <dbReference type="SAM" id="SignalP"/>
    </source>
</evidence>
<evidence type="ECO:0000256" key="2">
    <source>
        <dbReference type="ARBA" id="ARBA00023180"/>
    </source>
</evidence>
<protein>
    <recommendedName>
        <fullName evidence="6">Gamma-interferon-inducible lysosomal thiol reductase</fullName>
    </recommendedName>
</protein>
<dbReference type="PANTHER" id="PTHR13234">
    <property type="entry name" value="GAMMA-INTERFERON INDUCIBLE LYSOSOMAL THIOL REDUCTASE GILT"/>
    <property type="match status" value="1"/>
</dbReference>
<keyword evidence="2" id="KW-0325">Glycoprotein</keyword>
<name>A0A8S1CUK9_9INSE</name>
<evidence type="ECO:0000313" key="4">
    <source>
        <dbReference type="EMBL" id="CAB3372427.1"/>
    </source>
</evidence>
<dbReference type="AlphaFoldDB" id="A0A8S1CUK9"/>
<evidence type="ECO:0000313" key="5">
    <source>
        <dbReference type="Proteomes" id="UP000494165"/>
    </source>
</evidence>
<comment type="similarity">
    <text evidence="1">Belongs to the GILT family.</text>
</comment>
<accession>A0A8S1CUK9</accession>
<evidence type="ECO:0000256" key="1">
    <source>
        <dbReference type="ARBA" id="ARBA00005679"/>
    </source>
</evidence>